<evidence type="ECO:0000256" key="4">
    <source>
        <dbReference type="ARBA" id="ARBA00022989"/>
    </source>
</evidence>
<dbReference type="PANTHER" id="PTHR23504">
    <property type="entry name" value="MAJOR FACILITATOR SUPERFAMILY DOMAIN-CONTAINING PROTEIN 10"/>
    <property type="match status" value="1"/>
</dbReference>
<proteinExistence type="predicted"/>
<keyword evidence="4 6" id="KW-1133">Transmembrane helix</keyword>
<dbReference type="Gene3D" id="1.20.1250.20">
    <property type="entry name" value="MFS general substrate transporter like domains"/>
    <property type="match status" value="1"/>
</dbReference>
<feature type="transmembrane region" description="Helical" evidence="6">
    <location>
        <begin position="112"/>
        <end position="134"/>
    </location>
</feature>
<dbReference type="Pfam" id="PF07690">
    <property type="entry name" value="MFS_1"/>
    <property type="match status" value="1"/>
</dbReference>
<feature type="domain" description="Major facilitator superfamily (MFS) profile" evidence="7">
    <location>
        <begin position="40"/>
        <end position="329"/>
    </location>
</feature>
<evidence type="ECO:0000256" key="3">
    <source>
        <dbReference type="ARBA" id="ARBA00022692"/>
    </source>
</evidence>
<gene>
    <name evidence="8" type="ORF">TorRG33x02_174380</name>
</gene>
<comment type="subcellular location">
    <subcellularLocation>
        <location evidence="1">Membrane</location>
        <topology evidence="1">Multi-pass membrane protein</topology>
    </subcellularLocation>
</comment>
<dbReference type="InParanoid" id="A0A2P5EMQ3"/>
<dbReference type="GO" id="GO:0022821">
    <property type="term" value="F:solute:potassium antiporter activity"/>
    <property type="evidence" value="ECO:0007669"/>
    <property type="project" value="TreeGrafter"/>
</dbReference>
<keyword evidence="5 6" id="KW-0472">Membrane</keyword>
<dbReference type="GO" id="GO:0005886">
    <property type="term" value="C:plasma membrane"/>
    <property type="evidence" value="ECO:0007669"/>
    <property type="project" value="TreeGrafter"/>
</dbReference>
<dbReference type="Proteomes" id="UP000237000">
    <property type="component" value="Unassembled WGS sequence"/>
</dbReference>
<feature type="transmembrane region" description="Helical" evidence="6">
    <location>
        <begin position="78"/>
        <end position="100"/>
    </location>
</feature>
<keyword evidence="9" id="KW-1185">Reference proteome</keyword>
<feature type="transmembrane region" description="Helical" evidence="6">
    <location>
        <begin position="141"/>
        <end position="157"/>
    </location>
</feature>
<feature type="transmembrane region" description="Helical" evidence="6">
    <location>
        <begin position="169"/>
        <end position="192"/>
    </location>
</feature>
<name>A0A2P5EMQ3_TREOI</name>
<evidence type="ECO:0000313" key="9">
    <source>
        <dbReference type="Proteomes" id="UP000237000"/>
    </source>
</evidence>
<dbReference type="GO" id="GO:0090333">
    <property type="term" value="P:regulation of stomatal closure"/>
    <property type="evidence" value="ECO:0007669"/>
    <property type="project" value="TreeGrafter"/>
</dbReference>
<dbReference type="SUPFAM" id="SSF103473">
    <property type="entry name" value="MFS general substrate transporter"/>
    <property type="match status" value="1"/>
</dbReference>
<evidence type="ECO:0000313" key="8">
    <source>
        <dbReference type="EMBL" id="PON86789.1"/>
    </source>
</evidence>
<reference evidence="9" key="1">
    <citation type="submission" date="2016-06" db="EMBL/GenBank/DDBJ databases">
        <title>Parallel loss of symbiosis genes in relatives of nitrogen-fixing non-legume Parasponia.</title>
        <authorList>
            <person name="Van Velzen R."/>
            <person name="Holmer R."/>
            <person name="Bu F."/>
            <person name="Rutten L."/>
            <person name="Van Zeijl A."/>
            <person name="Liu W."/>
            <person name="Santuari L."/>
            <person name="Cao Q."/>
            <person name="Sharma T."/>
            <person name="Shen D."/>
            <person name="Roswanjaya Y."/>
            <person name="Wardhani T."/>
            <person name="Kalhor M.S."/>
            <person name="Jansen J."/>
            <person name="Van den Hoogen J."/>
            <person name="Gungor B."/>
            <person name="Hartog M."/>
            <person name="Hontelez J."/>
            <person name="Verver J."/>
            <person name="Yang W.-C."/>
            <person name="Schijlen E."/>
            <person name="Repin R."/>
            <person name="Schilthuizen M."/>
            <person name="Schranz E."/>
            <person name="Heidstra R."/>
            <person name="Miyata K."/>
            <person name="Fedorova E."/>
            <person name="Kohlen W."/>
            <person name="Bisseling T."/>
            <person name="Smit S."/>
            <person name="Geurts R."/>
        </authorList>
    </citation>
    <scope>NUCLEOTIDE SEQUENCE [LARGE SCALE GENOMIC DNA]</scope>
    <source>
        <strain evidence="9">cv. RG33-2</strain>
    </source>
</reference>
<dbReference type="InterPro" id="IPR011701">
    <property type="entry name" value="MFS"/>
</dbReference>
<evidence type="ECO:0000259" key="7">
    <source>
        <dbReference type="PROSITE" id="PS50850"/>
    </source>
</evidence>
<dbReference type="PANTHER" id="PTHR23504:SF114">
    <property type="entry name" value="PROTEIN ZINC INDUCED FACILITATOR-LIKE 1"/>
    <property type="match status" value="1"/>
</dbReference>
<organism evidence="8 9">
    <name type="scientific">Trema orientale</name>
    <name type="common">Charcoal tree</name>
    <name type="synonym">Celtis orientalis</name>
    <dbReference type="NCBI Taxonomy" id="63057"/>
    <lineage>
        <taxon>Eukaryota</taxon>
        <taxon>Viridiplantae</taxon>
        <taxon>Streptophyta</taxon>
        <taxon>Embryophyta</taxon>
        <taxon>Tracheophyta</taxon>
        <taxon>Spermatophyta</taxon>
        <taxon>Magnoliopsida</taxon>
        <taxon>eudicotyledons</taxon>
        <taxon>Gunneridae</taxon>
        <taxon>Pentapetalae</taxon>
        <taxon>rosids</taxon>
        <taxon>fabids</taxon>
        <taxon>Rosales</taxon>
        <taxon>Cannabaceae</taxon>
        <taxon>Trema</taxon>
    </lineage>
</organism>
<accession>A0A2P5EMQ3</accession>
<protein>
    <submittedName>
        <fullName evidence="8">Major facilitator</fullName>
    </submittedName>
</protein>
<keyword evidence="3 6" id="KW-0812">Transmembrane</keyword>
<dbReference type="PROSITE" id="PS50850">
    <property type="entry name" value="MFS"/>
    <property type="match status" value="1"/>
</dbReference>
<feature type="transmembrane region" description="Helical" evidence="6">
    <location>
        <begin position="42"/>
        <end position="66"/>
    </location>
</feature>
<feature type="transmembrane region" description="Helical" evidence="6">
    <location>
        <begin position="213"/>
        <end position="234"/>
    </location>
</feature>
<dbReference type="GO" id="GO:0009705">
    <property type="term" value="C:plant-type vacuole membrane"/>
    <property type="evidence" value="ECO:0007669"/>
    <property type="project" value="TreeGrafter"/>
</dbReference>
<dbReference type="CDD" id="cd17330">
    <property type="entry name" value="MFS_SLC46_TetA_like"/>
    <property type="match status" value="1"/>
</dbReference>
<evidence type="ECO:0000256" key="2">
    <source>
        <dbReference type="ARBA" id="ARBA00022448"/>
    </source>
</evidence>
<comment type="caution">
    <text evidence="8">The sequence shown here is derived from an EMBL/GenBank/DDBJ whole genome shotgun (WGS) entry which is preliminary data.</text>
</comment>
<dbReference type="OrthoDB" id="10262656at2759"/>
<dbReference type="InterPro" id="IPR036259">
    <property type="entry name" value="MFS_trans_sf"/>
</dbReference>
<sequence length="329" mass="36735">MAQDQDQCSESLLINEYYPDCPGCKVDRYKNSQRGYPFRDLIFVWIVVLSCALPILSLFPFLYFMIRDLNIAEREEDIGFYAGFVGASYMLGRALVSVFWGIVSDRYGRKPVIVIGLFTVVIFNTLFGLSLNYWMAISTRFLIGCFSGALVAIRAYATELFRDEYQALGLSTVATAWGIGLIIGPAVGGFLAQPAEKYPNIFSKNSIFGRFPYFLPCFAISVLAFVVLIISLWFPETLHKHNGNNKSNSDSVEELETISSLPDTNEKKNSKKSLFKNWPLMSSIIGYCIFSLHDMAYSEIFSLWAVSPKKLGGLGFSTEEVGVVLAISG</sequence>
<evidence type="ECO:0000256" key="6">
    <source>
        <dbReference type="SAM" id="Phobius"/>
    </source>
</evidence>
<evidence type="ECO:0000256" key="1">
    <source>
        <dbReference type="ARBA" id="ARBA00004141"/>
    </source>
</evidence>
<keyword evidence="2" id="KW-0813">Transport</keyword>
<dbReference type="InterPro" id="IPR020846">
    <property type="entry name" value="MFS_dom"/>
</dbReference>
<dbReference type="AlphaFoldDB" id="A0A2P5EMQ3"/>
<dbReference type="EMBL" id="JXTC01000126">
    <property type="protein sequence ID" value="PON86789.1"/>
    <property type="molecule type" value="Genomic_DNA"/>
</dbReference>
<evidence type="ECO:0000256" key="5">
    <source>
        <dbReference type="ARBA" id="ARBA00023136"/>
    </source>
</evidence>